<dbReference type="EMBL" id="CP012603">
    <property type="protein sequence ID" value="ALE41237.1"/>
    <property type="molecule type" value="Genomic_DNA"/>
</dbReference>
<evidence type="ECO:0000256" key="1">
    <source>
        <dbReference type="SAM" id="Phobius"/>
    </source>
</evidence>
<sequence length="40" mass="4775">MNSLFVSVLWKRSIKAVLLIGHYGIFQQIYYLIKKFLNTK</sequence>
<evidence type="ECO:0000313" key="3">
    <source>
        <dbReference type="Proteomes" id="UP000056502"/>
    </source>
</evidence>
<gene>
    <name evidence="2" type="ORF">G436_4100</name>
</gene>
<proteinExistence type="predicted"/>
<accession>A0A0M4NZL6</accession>
<dbReference type="Proteomes" id="UP000056502">
    <property type="component" value="Chromosome I"/>
</dbReference>
<evidence type="ECO:0000313" key="2">
    <source>
        <dbReference type="EMBL" id="ALE41237.1"/>
    </source>
</evidence>
<feature type="transmembrane region" description="Helical" evidence="1">
    <location>
        <begin position="12"/>
        <end position="33"/>
    </location>
</feature>
<reference evidence="2 3" key="1">
    <citation type="journal article" date="2015" name="Genome Announc.">
        <title>Whole-Genome Sequence of Leptospira interrogans Serovar Hardjo Subtype Hardjoprajitno Strain Norma, Isolated from Cattle in a Leptospirosis Outbreak in Brazil.</title>
        <authorList>
            <person name="Cosate M.R."/>
            <person name="Soares S.C."/>
            <person name="Mendes T.A."/>
            <person name="Raittz R.T."/>
            <person name="Moreira E.C."/>
            <person name="Leite R."/>
            <person name="Fernandes G.R."/>
            <person name="Haddad J.P."/>
            <person name="Ortega J.M."/>
        </authorList>
    </citation>
    <scope>NUCLEOTIDE SEQUENCE [LARGE SCALE GENOMIC DNA]</scope>
    <source>
        <strain evidence="2 3">Norma</strain>
    </source>
</reference>
<dbReference type="PATRIC" id="fig|1279460.3.peg.4191"/>
<organism evidence="2">
    <name type="scientific">Leptospira interrogans serovar Hardjo str. Norma</name>
    <dbReference type="NCBI Taxonomy" id="1279460"/>
    <lineage>
        <taxon>Bacteria</taxon>
        <taxon>Pseudomonadati</taxon>
        <taxon>Spirochaetota</taxon>
        <taxon>Spirochaetia</taxon>
        <taxon>Leptospirales</taxon>
        <taxon>Leptospiraceae</taxon>
        <taxon>Leptospira</taxon>
    </lineage>
</organism>
<dbReference type="AlphaFoldDB" id="A0A0M4NZL6"/>
<keyword evidence="1" id="KW-0472">Membrane</keyword>
<keyword evidence="1" id="KW-0812">Transmembrane</keyword>
<protein>
    <submittedName>
        <fullName evidence="2">Uncharacterized protein</fullName>
    </submittedName>
</protein>
<keyword evidence="1" id="KW-1133">Transmembrane helix</keyword>
<name>A0A0M4NZL6_LEPIR</name>